<evidence type="ECO:0000313" key="4">
    <source>
        <dbReference type="EMBL" id="MDR6289393.1"/>
    </source>
</evidence>
<evidence type="ECO:0000256" key="1">
    <source>
        <dbReference type="ARBA" id="ARBA00022532"/>
    </source>
</evidence>
<protein>
    <submittedName>
        <fullName evidence="4">Acyl-CoA synthetase (NDP forming)</fullName>
    </submittedName>
</protein>
<keyword evidence="2" id="KW-0547">Nucleotide-binding</keyword>
<feature type="domain" description="ATP-grasp" evidence="3">
    <location>
        <begin position="486"/>
        <end position="522"/>
    </location>
</feature>
<dbReference type="Proteomes" id="UP001262410">
    <property type="component" value="Unassembled WGS sequence"/>
</dbReference>
<evidence type="ECO:0000259" key="3">
    <source>
        <dbReference type="PROSITE" id="PS50975"/>
    </source>
</evidence>
<dbReference type="InterPro" id="IPR032875">
    <property type="entry name" value="Succ_CoA_lig_flav_dom"/>
</dbReference>
<dbReference type="InterPro" id="IPR003781">
    <property type="entry name" value="CoA-bd"/>
</dbReference>
<evidence type="ECO:0000313" key="5">
    <source>
        <dbReference type="Proteomes" id="UP001262410"/>
    </source>
</evidence>
<dbReference type="InterPro" id="IPR013815">
    <property type="entry name" value="ATP_grasp_subdomain_1"/>
</dbReference>
<keyword evidence="1" id="KW-0816">Tricarboxylic acid cycle</keyword>
<sequence length="686" mass="71105">MAHRLDPLLRPRSIAVVGASARPGSVGNVMLRQLVEGGFPGPVHPVNPKGGTLQGLPCLPTLDDLPEPVEHAAFCIGDEQIAAGFEEALRQGVKAATIVAPLADPVLRERIRAMAAEAGVKLCGGNGMGFYNFTDRVRLCGFATRPDHVPGGAVLLTHSGSLFTALVDAEARIDYALAVSSGQELTTTLADYLDFALDQPETRVVGLFLESARDPAGFIAALAKAQARNVPVVALKVGRTKASAGLALSHSGAIAGDHAAYDALFERHGVGQVRSIDELAMAMMVLPVANGIGPGGLASTHDSGGERGLMVDLAAAAGVPFAALAPETVARLEAALDPGLPPVNPLDHWGTGRNYPADFEACFQALMADPDTALGALALDRAAGGQVTPLYLEIAHRARAASGKPVVIVSNHQGSGADPAAVASTRAGVPVLDGVPAFLRACRLAFDRRDAAARPAMRPPAAPAAMVETWRRRLADGHAIGEAEALRLLADFGLTVTPCAAAKDESEAVEAAMRIGFPVALKTVGVAHKSDVDGVRLGLADPAAIRAAHRDLAARLGPRVLVARMAQGRGVEMMLGLHRDPDFGPVVLIGFGGIHAEILKDAVFALPPFDAAEARRLIDRLRLRPLLDGARGAPPADIDAMAQTTARFSALAAALGDLIETIDVNPILVLPRGAVAVDALVAARRP</sequence>
<dbReference type="SUPFAM" id="SSF56059">
    <property type="entry name" value="Glutathione synthetase ATP-binding domain-like"/>
    <property type="match status" value="1"/>
</dbReference>
<comment type="caution">
    <text evidence="4">The sequence shown here is derived from an EMBL/GenBank/DDBJ whole genome shotgun (WGS) entry which is preliminary data.</text>
</comment>
<dbReference type="InterPro" id="IPR036291">
    <property type="entry name" value="NAD(P)-bd_dom_sf"/>
</dbReference>
<name>A0ABU1JLA8_9PROT</name>
<dbReference type="Pfam" id="PF13549">
    <property type="entry name" value="ATP-grasp_5"/>
    <property type="match status" value="1"/>
</dbReference>
<dbReference type="EMBL" id="JAVDPW010000003">
    <property type="protein sequence ID" value="MDR6289393.1"/>
    <property type="molecule type" value="Genomic_DNA"/>
</dbReference>
<dbReference type="Gene3D" id="3.30.1490.20">
    <property type="entry name" value="ATP-grasp fold, A domain"/>
    <property type="match status" value="1"/>
</dbReference>
<accession>A0ABU1JLA8</accession>
<dbReference type="Gene3D" id="3.40.50.261">
    <property type="entry name" value="Succinyl-CoA synthetase domains"/>
    <property type="match status" value="2"/>
</dbReference>
<dbReference type="Pfam" id="PF13380">
    <property type="entry name" value="CoA_binding_2"/>
    <property type="match status" value="1"/>
</dbReference>
<proteinExistence type="predicted"/>
<organism evidence="4 5">
    <name type="scientific">Inquilinus ginsengisoli</name>
    <dbReference type="NCBI Taxonomy" id="363840"/>
    <lineage>
        <taxon>Bacteria</taxon>
        <taxon>Pseudomonadati</taxon>
        <taxon>Pseudomonadota</taxon>
        <taxon>Alphaproteobacteria</taxon>
        <taxon>Rhodospirillales</taxon>
        <taxon>Rhodospirillaceae</taxon>
        <taxon>Inquilinus</taxon>
    </lineage>
</organism>
<dbReference type="Gene3D" id="3.40.50.720">
    <property type="entry name" value="NAD(P)-binding Rossmann-like Domain"/>
    <property type="match status" value="1"/>
</dbReference>
<keyword evidence="5" id="KW-1185">Reference proteome</keyword>
<dbReference type="InterPro" id="IPR011761">
    <property type="entry name" value="ATP-grasp"/>
</dbReference>
<evidence type="ECO:0000256" key="2">
    <source>
        <dbReference type="PROSITE-ProRule" id="PRU00409"/>
    </source>
</evidence>
<dbReference type="SUPFAM" id="SSF51735">
    <property type="entry name" value="NAD(P)-binding Rossmann-fold domains"/>
    <property type="match status" value="1"/>
</dbReference>
<keyword evidence="2" id="KW-0067">ATP-binding</keyword>
<reference evidence="4 5" key="1">
    <citation type="submission" date="2023-07" db="EMBL/GenBank/DDBJ databases">
        <title>Sorghum-associated microbial communities from plants grown in Nebraska, USA.</title>
        <authorList>
            <person name="Schachtman D."/>
        </authorList>
    </citation>
    <scope>NUCLEOTIDE SEQUENCE [LARGE SCALE GENOMIC DNA]</scope>
    <source>
        <strain evidence="4 5">584</strain>
    </source>
</reference>
<gene>
    <name evidence="4" type="ORF">E9232_001908</name>
</gene>
<dbReference type="SUPFAM" id="SSF52210">
    <property type="entry name" value="Succinyl-CoA synthetase domains"/>
    <property type="match status" value="2"/>
</dbReference>
<dbReference type="InterPro" id="IPR016102">
    <property type="entry name" value="Succinyl-CoA_synth-like"/>
</dbReference>
<dbReference type="SMART" id="SM00881">
    <property type="entry name" value="CoA_binding"/>
    <property type="match status" value="1"/>
</dbReference>
<dbReference type="PANTHER" id="PTHR42793">
    <property type="entry name" value="COA BINDING DOMAIN CONTAINING PROTEIN"/>
    <property type="match status" value="1"/>
</dbReference>
<dbReference type="RefSeq" id="WP_309793684.1">
    <property type="nucleotide sequence ID" value="NZ_JAVDPW010000003.1"/>
</dbReference>
<dbReference type="PANTHER" id="PTHR42793:SF4">
    <property type="entry name" value="BLL6376 PROTEIN"/>
    <property type="match status" value="1"/>
</dbReference>
<dbReference type="Gene3D" id="3.30.470.20">
    <property type="entry name" value="ATP-grasp fold, B domain"/>
    <property type="match status" value="1"/>
</dbReference>
<dbReference type="Pfam" id="PF13607">
    <property type="entry name" value="Succ_CoA_lig"/>
    <property type="match status" value="1"/>
</dbReference>
<dbReference type="PROSITE" id="PS50975">
    <property type="entry name" value="ATP_GRASP"/>
    <property type="match status" value="1"/>
</dbReference>